<accession>A0AB74U0C7</accession>
<dbReference type="PROSITE" id="PS00099">
    <property type="entry name" value="THIOLASE_3"/>
    <property type="match status" value="1"/>
</dbReference>
<dbReference type="InterPro" id="IPR020613">
    <property type="entry name" value="Thiolase_CS"/>
</dbReference>
<sequence>MTDNKAYIVAYGRSPIGKGKENGYFAHDKPEEIGRQVLAGVLQRVGGSFDPASIQDLIVGCSLPENMQGMNIARRLLLRAGLPATVPGMTLTRFCASGLEAIALAANQIKVGQASSVIAGGLEFMSTSGVSACELSANWQLETVGPSLSTSMGMTAENIAERYNISRAEQDQFGVSSHYKAARAQEEGYFTREIIPVEATVVTYDENHYPTLDKHLIDTDEGVRPDTTIEAVSKLRPVFKQEGTVTAATSSQVSDGAGFVVVMSEEKLAEDGIDPIGVFLGYQVAGLDPDYMGMGPVEAVRAVLKQTGLALEDMDVIELNEAFAAQALAVIHELGLDPDRVNPNGGAIALGHPTGATGTILVAKVLSELERIGGRYGLITMCVGGGMGAAAIVEYVGSPKGGRVND</sequence>
<evidence type="ECO:0000313" key="11">
    <source>
        <dbReference type="EMBL" id="XBC52261.1"/>
    </source>
</evidence>
<evidence type="ECO:0000256" key="2">
    <source>
        <dbReference type="ARBA" id="ARBA00010982"/>
    </source>
</evidence>
<proteinExistence type="inferred from homology"/>
<dbReference type="CDD" id="cd00751">
    <property type="entry name" value="thiolase"/>
    <property type="match status" value="1"/>
</dbReference>
<dbReference type="Pfam" id="PF00108">
    <property type="entry name" value="Thiolase_N"/>
    <property type="match status" value="1"/>
</dbReference>
<dbReference type="GO" id="GO:0003988">
    <property type="term" value="F:acetyl-CoA C-acyltransferase activity"/>
    <property type="evidence" value="ECO:0007669"/>
    <property type="project" value="UniProtKB-EC"/>
</dbReference>
<dbReference type="FunFam" id="3.40.47.10:FF:000010">
    <property type="entry name" value="Acetyl-CoA acetyltransferase (Thiolase)"/>
    <property type="match status" value="1"/>
</dbReference>
<evidence type="ECO:0000256" key="1">
    <source>
        <dbReference type="ARBA" id="ARBA00005189"/>
    </source>
</evidence>
<reference evidence="11" key="1">
    <citation type="submission" date="2023-12" db="EMBL/GenBank/DDBJ databases">
        <title>Dolosigranulum savutii sp. nov. isolated from human upper respiratory samples collected in Botswana.</title>
        <authorList>
            <person name="Kelly M.S."/>
        </authorList>
    </citation>
    <scope>NUCLEOTIDE SEQUENCE</scope>
    <source>
        <strain evidence="11">MSK211</strain>
        <strain evidence="10">MSK312</strain>
    </source>
</reference>
<evidence type="ECO:0000313" key="10">
    <source>
        <dbReference type="EMBL" id="XBC47916.1"/>
    </source>
</evidence>
<dbReference type="PROSITE" id="PS00098">
    <property type="entry name" value="THIOLASE_1"/>
    <property type="match status" value="1"/>
</dbReference>
<feature type="domain" description="Thiolase N-terminal" evidence="8">
    <location>
        <begin position="7"/>
        <end position="266"/>
    </location>
</feature>
<evidence type="ECO:0000256" key="5">
    <source>
        <dbReference type="ARBA" id="ARBA00024073"/>
    </source>
</evidence>
<dbReference type="PANTHER" id="PTHR43853">
    <property type="entry name" value="3-KETOACYL-COA THIOLASE, PEROXISOMAL"/>
    <property type="match status" value="1"/>
</dbReference>
<dbReference type="GO" id="GO:0010124">
    <property type="term" value="P:phenylacetate catabolic process"/>
    <property type="evidence" value="ECO:0007669"/>
    <property type="project" value="TreeGrafter"/>
</dbReference>
<dbReference type="NCBIfam" id="TIGR01930">
    <property type="entry name" value="AcCoA-C-Actrans"/>
    <property type="match status" value="1"/>
</dbReference>
<dbReference type="PANTHER" id="PTHR43853:SF21">
    <property type="entry name" value="STEROID 3-KETOACYL-COA THIOLASE"/>
    <property type="match status" value="1"/>
</dbReference>
<dbReference type="EMBL" id="CP142436">
    <property type="protein sequence ID" value="XBC52261.1"/>
    <property type="molecule type" value="Genomic_DNA"/>
</dbReference>
<dbReference type="InterPro" id="IPR020615">
    <property type="entry name" value="Thiolase_acyl_enz_int_AS"/>
</dbReference>
<dbReference type="PROSITE" id="PS00737">
    <property type="entry name" value="THIOLASE_2"/>
    <property type="match status" value="1"/>
</dbReference>
<dbReference type="InterPro" id="IPR020616">
    <property type="entry name" value="Thiolase_N"/>
</dbReference>
<dbReference type="RefSeq" id="WP_347297959.1">
    <property type="nucleotide sequence ID" value="NZ_CP142434.1"/>
</dbReference>
<dbReference type="Pfam" id="PF02803">
    <property type="entry name" value="Thiolase_C"/>
    <property type="match status" value="1"/>
</dbReference>
<dbReference type="InterPro" id="IPR016039">
    <property type="entry name" value="Thiolase-like"/>
</dbReference>
<comment type="pathway">
    <text evidence="1">Lipid metabolism.</text>
</comment>
<dbReference type="SUPFAM" id="SSF53901">
    <property type="entry name" value="Thiolase-like"/>
    <property type="match status" value="2"/>
</dbReference>
<evidence type="ECO:0000256" key="6">
    <source>
        <dbReference type="PIRSR" id="PIRSR000429-1"/>
    </source>
</evidence>
<dbReference type="InterPro" id="IPR020610">
    <property type="entry name" value="Thiolase_AS"/>
</dbReference>
<feature type="active site" description="Proton acceptor" evidence="6">
    <location>
        <position position="352"/>
    </location>
</feature>
<feature type="domain" description="Thiolase C-terminal" evidence="9">
    <location>
        <begin position="275"/>
        <end position="394"/>
    </location>
</feature>
<evidence type="ECO:0000256" key="3">
    <source>
        <dbReference type="ARBA" id="ARBA00022679"/>
    </source>
</evidence>
<protein>
    <recommendedName>
        <fullName evidence="5">acetyl-CoA C-acyltransferase</fullName>
        <ecNumber evidence="5">2.3.1.16</ecNumber>
    </recommendedName>
</protein>
<gene>
    <name evidence="11" type="ORF">VUQ07_04110</name>
    <name evidence="10" type="ORF">VUQ09_00520</name>
</gene>
<dbReference type="EMBL" id="CP142434">
    <property type="protein sequence ID" value="XBC47916.1"/>
    <property type="molecule type" value="Genomic_DNA"/>
</dbReference>
<dbReference type="PIRSF" id="PIRSF000429">
    <property type="entry name" value="Ac-CoA_Ac_transf"/>
    <property type="match status" value="1"/>
</dbReference>
<evidence type="ECO:0000256" key="4">
    <source>
        <dbReference type="ARBA" id="ARBA00023315"/>
    </source>
</evidence>
<dbReference type="Gene3D" id="3.40.47.10">
    <property type="match status" value="1"/>
</dbReference>
<dbReference type="InterPro" id="IPR050215">
    <property type="entry name" value="Thiolase-like_sf_Thiolase"/>
</dbReference>
<dbReference type="AlphaFoldDB" id="A0AB74U0C7"/>
<organism evidence="11">
    <name type="scientific">Dolosigranulum savutiense</name>
    <dbReference type="NCBI Taxonomy" id="3110288"/>
    <lineage>
        <taxon>Bacteria</taxon>
        <taxon>Bacillati</taxon>
        <taxon>Bacillota</taxon>
        <taxon>Bacilli</taxon>
        <taxon>Lactobacillales</taxon>
        <taxon>Carnobacteriaceae</taxon>
        <taxon>Dolosigranulum</taxon>
    </lineage>
</organism>
<evidence type="ECO:0000256" key="7">
    <source>
        <dbReference type="RuleBase" id="RU003557"/>
    </source>
</evidence>
<feature type="active site" description="Proton acceptor" evidence="6">
    <location>
        <position position="382"/>
    </location>
</feature>
<feature type="active site" description="Acyl-thioester intermediate" evidence="6">
    <location>
        <position position="95"/>
    </location>
</feature>
<keyword evidence="4 7" id="KW-0012">Acyltransferase</keyword>
<dbReference type="EC" id="2.3.1.16" evidence="5"/>
<dbReference type="InterPro" id="IPR002155">
    <property type="entry name" value="Thiolase"/>
</dbReference>
<dbReference type="InterPro" id="IPR020617">
    <property type="entry name" value="Thiolase_C"/>
</dbReference>
<evidence type="ECO:0000259" key="9">
    <source>
        <dbReference type="Pfam" id="PF02803"/>
    </source>
</evidence>
<name>A0AB74U0C7_9LACT</name>
<dbReference type="GO" id="GO:0005737">
    <property type="term" value="C:cytoplasm"/>
    <property type="evidence" value="ECO:0007669"/>
    <property type="project" value="UniProtKB-ARBA"/>
</dbReference>
<comment type="similarity">
    <text evidence="2 7">Belongs to the thiolase-like superfamily. Thiolase family.</text>
</comment>
<keyword evidence="3 7" id="KW-0808">Transferase</keyword>
<dbReference type="GO" id="GO:0006635">
    <property type="term" value="P:fatty acid beta-oxidation"/>
    <property type="evidence" value="ECO:0007669"/>
    <property type="project" value="TreeGrafter"/>
</dbReference>
<evidence type="ECO:0000259" key="8">
    <source>
        <dbReference type="Pfam" id="PF00108"/>
    </source>
</evidence>